<name>A0A0K0F569_STRVS</name>
<evidence type="ECO:0000313" key="7">
    <source>
        <dbReference type="WBParaSite" id="SVE_0395900.1"/>
    </source>
</evidence>
<evidence type="ECO:0000256" key="1">
    <source>
        <dbReference type="ARBA" id="ARBA00022670"/>
    </source>
</evidence>
<dbReference type="GO" id="GO:0006508">
    <property type="term" value="P:proteolysis"/>
    <property type="evidence" value="ECO:0007669"/>
    <property type="project" value="UniProtKB-KW"/>
</dbReference>
<protein>
    <submittedName>
        <fullName evidence="7">Peptidase M12A domain-containing protein</fullName>
    </submittedName>
</protein>
<dbReference type="PANTHER" id="PTHR10127">
    <property type="entry name" value="DISCOIDIN, CUB, EGF, LAMININ , AND ZINC METALLOPROTEASE DOMAIN CONTAINING"/>
    <property type="match status" value="1"/>
</dbReference>
<dbReference type="GO" id="GO:0004222">
    <property type="term" value="F:metalloendopeptidase activity"/>
    <property type="evidence" value="ECO:0007669"/>
    <property type="project" value="TreeGrafter"/>
</dbReference>
<evidence type="ECO:0000256" key="2">
    <source>
        <dbReference type="ARBA" id="ARBA00022723"/>
    </source>
</evidence>
<keyword evidence="3" id="KW-0378">Hydrolase</keyword>
<dbReference type="PANTHER" id="PTHR10127:SF780">
    <property type="entry name" value="METALLOENDOPEPTIDASE"/>
    <property type="match status" value="1"/>
</dbReference>
<evidence type="ECO:0000256" key="4">
    <source>
        <dbReference type="ARBA" id="ARBA00022833"/>
    </source>
</evidence>
<evidence type="ECO:0000256" key="3">
    <source>
        <dbReference type="ARBA" id="ARBA00022801"/>
    </source>
</evidence>
<organism evidence="6 7">
    <name type="scientific">Strongyloides venezuelensis</name>
    <name type="common">Threadworm</name>
    <dbReference type="NCBI Taxonomy" id="75913"/>
    <lineage>
        <taxon>Eukaryota</taxon>
        <taxon>Metazoa</taxon>
        <taxon>Ecdysozoa</taxon>
        <taxon>Nematoda</taxon>
        <taxon>Chromadorea</taxon>
        <taxon>Rhabditida</taxon>
        <taxon>Tylenchina</taxon>
        <taxon>Panagrolaimomorpha</taxon>
        <taxon>Strongyloidoidea</taxon>
        <taxon>Strongyloididae</taxon>
        <taxon>Strongyloides</taxon>
    </lineage>
</organism>
<dbReference type="AlphaFoldDB" id="A0A0K0F569"/>
<keyword evidence="6" id="KW-1185">Reference proteome</keyword>
<reference evidence="6" key="1">
    <citation type="submission" date="2014-07" db="EMBL/GenBank/DDBJ databases">
        <authorList>
            <person name="Martin A.A"/>
            <person name="De Silva N."/>
        </authorList>
    </citation>
    <scope>NUCLEOTIDE SEQUENCE</scope>
</reference>
<keyword evidence="1" id="KW-0645">Protease</keyword>
<keyword evidence="4" id="KW-0862">Zinc</keyword>
<keyword evidence="2" id="KW-0479">Metal-binding</keyword>
<accession>A0A0K0F569</accession>
<dbReference type="Proteomes" id="UP000035680">
    <property type="component" value="Unassembled WGS sequence"/>
</dbReference>
<dbReference type="GO" id="GO:0046872">
    <property type="term" value="F:metal ion binding"/>
    <property type="evidence" value="ECO:0007669"/>
    <property type="project" value="UniProtKB-KW"/>
</dbReference>
<dbReference type="WBParaSite" id="SVE_0395900.1">
    <property type="protein sequence ID" value="SVE_0395900.1"/>
    <property type="gene ID" value="SVE_0395900"/>
</dbReference>
<evidence type="ECO:0000313" key="6">
    <source>
        <dbReference type="Proteomes" id="UP000035680"/>
    </source>
</evidence>
<sequence length="167" mass="18982">MMPEILFGSTNGRNTYEILASPAYIHMVGQREEFSHNDFKKINDVYCSQKCTKKLKECKNNGYPGRDCNDCICPVGYTGKKSIDTRAGSNVALVVEKVETEELIPCVQNKGLEIKYRHDKGATGLVLCGSYENIIIPPTFSRTLLIYHGLEESHEVRISYKERKRKK</sequence>
<reference evidence="7" key="2">
    <citation type="submission" date="2015-08" db="UniProtKB">
        <authorList>
            <consortium name="WormBaseParasite"/>
        </authorList>
    </citation>
    <scope>IDENTIFICATION</scope>
</reference>
<keyword evidence="5" id="KW-0482">Metalloprotease</keyword>
<evidence type="ECO:0000256" key="5">
    <source>
        <dbReference type="ARBA" id="ARBA00023049"/>
    </source>
</evidence>
<proteinExistence type="predicted"/>